<dbReference type="GO" id="GO:0009067">
    <property type="term" value="P:aspartate family amino acid biosynthetic process"/>
    <property type="evidence" value="ECO:0007669"/>
    <property type="project" value="InterPro"/>
</dbReference>
<comment type="caution">
    <text evidence="2">The sequence shown here is derived from an EMBL/GenBank/DDBJ whole genome shotgun (WGS) entry which is preliminary data.</text>
</comment>
<dbReference type="Gene3D" id="3.40.1160.10">
    <property type="entry name" value="Acetylglutamate kinase-like"/>
    <property type="match status" value="1"/>
</dbReference>
<dbReference type="InterPro" id="IPR011147">
    <property type="entry name" value="Bifunc_Aspkin/hSer_DH"/>
</dbReference>
<dbReference type="InterPro" id="IPR042199">
    <property type="entry name" value="AsparK_Bifunc_asparK/hSer_DH"/>
</dbReference>
<dbReference type="GO" id="GO:0009090">
    <property type="term" value="P:homoserine biosynthetic process"/>
    <property type="evidence" value="ECO:0007669"/>
    <property type="project" value="TreeGrafter"/>
</dbReference>
<accession>T1BMB3</accession>
<sequence>WSTKLFHRYLEARAARHGPVQWIDARRVVVVEWGPLGPAVQWDASREHLAALVDADFKGTLIITGFIAADRRGVQTTLGRNGSDFSASIFGALLRRPRSTSGPTWMGCCRPIRAACPMPR</sequence>
<gene>
    <name evidence="2" type="ORF">B1A_06799</name>
</gene>
<feature type="non-terminal residue" evidence="2">
    <location>
        <position position="1"/>
    </location>
</feature>
<evidence type="ECO:0000313" key="2">
    <source>
        <dbReference type="EMBL" id="EQD69638.1"/>
    </source>
</evidence>
<proteinExistence type="predicted"/>
<organism evidence="2">
    <name type="scientific">mine drainage metagenome</name>
    <dbReference type="NCBI Taxonomy" id="410659"/>
    <lineage>
        <taxon>unclassified sequences</taxon>
        <taxon>metagenomes</taxon>
        <taxon>ecological metagenomes</taxon>
    </lineage>
</organism>
<keyword evidence="2" id="KW-0418">Kinase</keyword>
<dbReference type="AlphaFoldDB" id="T1BMB3"/>
<reference evidence="2" key="2">
    <citation type="journal article" date="2014" name="ISME J.">
        <title>Microbial stratification in low pH oxic and suboxic macroscopic growths along an acid mine drainage.</title>
        <authorList>
            <person name="Mendez-Garcia C."/>
            <person name="Mesa V."/>
            <person name="Sprenger R.R."/>
            <person name="Richter M."/>
            <person name="Diez M.S."/>
            <person name="Solano J."/>
            <person name="Bargiela R."/>
            <person name="Golyshina O.V."/>
            <person name="Manteca A."/>
            <person name="Ramos J.L."/>
            <person name="Gallego J.R."/>
            <person name="Llorente I."/>
            <person name="Martins Dos Santos V.A."/>
            <person name="Jensen O.N."/>
            <person name="Pelaez A.I."/>
            <person name="Sanchez J."/>
            <person name="Ferrer M."/>
        </authorList>
    </citation>
    <scope>NUCLEOTIDE SEQUENCE</scope>
</reference>
<evidence type="ECO:0000256" key="1">
    <source>
        <dbReference type="ARBA" id="ARBA00022857"/>
    </source>
</evidence>
<dbReference type="SUPFAM" id="SSF53633">
    <property type="entry name" value="Carbamate kinase-like"/>
    <property type="match status" value="1"/>
</dbReference>
<dbReference type="GO" id="GO:0016301">
    <property type="term" value="F:kinase activity"/>
    <property type="evidence" value="ECO:0007669"/>
    <property type="project" value="UniProtKB-KW"/>
</dbReference>
<dbReference type="PANTHER" id="PTHR43070:SF5">
    <property type="entry name" value="HOMOSERINE DEHYDROGENASE"/>
    <property type="match status" value="1"/>
</dbReference>
<keyword evidence="2" id="KW-0808">Transferase</keyword>
<dbReference type="GO" id="GO:0004412">
    <property type="term" value="F:homoserine dehydrogenase activity"/>
    <property type="evidence" value="ECO:0007669"/>
    <property type="project" value="InterPro"/>
</dbReference>
<keyword evidence="1" id="KW-0521">NADP</keyword>
<name>T1BMB3_9ZZZZ</name>
<dbReference type="InterPro" id="IPR036393">
    <property type="entry name" value="AceGlu_kinase-like_sf"/>
</dbReference>
<dbReference type="PANTHER" id="PTHR43070">
    <property type="match status" value="1"/>
</dbReference>
<dbReference type="EMBL" id="AUZX01004922">
    <property type="protein sequence ID" value="EQD69638.1"/>
    <property type="molecule type" value="Genomic_DNA"/>
</dbReference>
<reference evidence="2" key="1">
    <citation type="submission" date="2013-08" db="EMBL/GenBank/DDBJ databases">
        <authorList>
            <person name="Mendez C."/>
            <person name="Richter M."/>
            <person name="Ferrer M."/>
            <person name="Sanchez J."/>
        </authorList>
    </citation>
    <scope>NUCLEOTIDE SEQUENCE</scope>
</reference>
<protein>
    <submittedName>
        <fullName evidence="2">Aspartate kinase</fullName>
    </submittedName>
</protein>
<dbReference type="Gene3D" id="1.20.120.1320">
    <property type="entry name" value="Aspartokinase, catalytic domain"/>
    <property type="match status" value="1"/>
</dbReference>